<dbReference type="RefSeq" id="WP_119548215.1">
    <property type="nucleotide sequence ID" value="NZ_QXIR01000022.1"/>
</dbReference>
<keyword evidence="2" id="KW-1185">Reference proteome</keyword>
<dbReference type="Proteomes" id="UP000265801">
    <property type="component" value="Unassembled WGS sequence"/>
</dbReference>
<reference evidence="1 2" key="1">
    <citation type="submission" date="2018-09" db="EMBL/GenBank/DDBJ databases">
        <title>Bacillus saliacetes sp. nov., isolated from Thai shrimp paste (Ka-pi).</title>
        <authorList>
            <person name="Daroonpunt R."/>
            <person name="Tanasupawat S."/>
            <person name="Yiamsombut S."/>
        </authorList>
    </citation>
    <scope>NUCLEOTIDE SEQUENCE [LARGE SCALE GENOMIC DNA]</scope>
    <source>
        <strain evidence="1 2">SKP7-4</strain>
    </source>
</reference>
<dbReference type="OrthoDB" id="2868067at2"/>
<gene>
    <name evidence="1" type="ORF">D3H55_15425</name>
</gene>
<name>A0A3A1QZP7_9BACI</name>
<dbReference type="AlphaFoldDB" id="A0A3A1QZP7"/>
<proteinExistence type="predicted"/>
<dbReference type="EMBL" id="QXIR01000022">
    <property type="protein sequence ID" value="RIW31361.1"/>
    <property type="molecule type" value="Genomic_DNA"/>
</dbReference>
<sequence length="200" mass="23351">MAKIPIKPIIKLAKTHGPRAAKFVKEHGPKIAKGVTAAGSAGKMANDFLKNRKEAKLDPAKVHFRKTRFHQYKTVILPDLPKLNRHELFEAKVEVEQFIGQIKEEEQKEAGVKKPLHSKRLNNWKEVIVQIEARLAAKDYQEYLRIYNNQSYQSEYFKGYEGHLEKFRDILKNQDNEELYEFLVTQTKRSKEDIKVDFSL</sequence>
<protein>
    <submittedName>
        <fullName evidence="1">Uncharacterized protein</fullName>
    </submittedName>
</protein>
<evidence type="ECO:0000313" key="1">
    <source>
        <dbReference type="EMBL" id="RIW31361.1"/>
    </source>
</evidence>
<accession>A0A3A1QZP7</accession>
<organism evidence="1 2">
    <name type="scientific">Bacillus salacetis</name>
    <dbReference type="NCBI Taxonomy" id="2315464"/>
    <lineage>
        <taxon>Bacteria</taxon>
        <taxon>Bacillati</taxon>
        <taxon>Bacillota</taxon>
        <taxon>Bacilli</taxon>
        <taxon>Bacillales</taxon>
        <taxon>Bacillaceae</taxon>
        <taxon>Bacillus</taxon>
    </lineage>
</organism>
<evidence type="ECO:0000313" key="2">
    <source>
        <dbReference type="Proteomes" id="UP000265801"/>
    </source>
</evidence>
<comment type="caution">
    <text evidence="1">The sequence shown here is derived from an EMBL/GenBank/DDBJ whole genome shotgun (WGS) entry which is preliminary data.</text>
</comment>